<dbReference type="InterPro" id="IPR036390">
    <property type="entry name" value="WH_DNA-bd_sf"/>
</dbReference>
<dbReference type="RefSeq" id="WP_149432720.1">
    <property type="nucleotide sequence ID" value="NZ_VLNY01000017.1"/>
</dbReference>
<keyword evidence="6" id="KW-1185">Reference proteome</keyword>
<dbReference type="PANTHER" id="PTHR33204">
    <property type="entry name" value="TRANSCRIPTIONAL REGULATOR, MARR FAMILY"/>
    <property type="match status" value="1"/>
</dbReference>
<dbReference type="InterPro" id="IPR036388">
    <property type="entry name" value="WH-like_DNA-bd_sf"/>
</dbReference>
<dbReference type="SUPFAM" id="SSF46785">
    <property type="entry name" value="Winged helix' DNA-binding domain"/>
    <property type="match status" value="1"/>
</dbReference>
<dbReference type="PROSITE" id="PS51118">
    <property type="entry name" value="HTH_HXLR"/>
    <property type="match status" value="1"/>
</dbReference>
<dbReference type="AlphaFoldDB" id="A0A5A7S3Q5"/>
<dbReference type="Gene3D" id="1.10.10.10">
    <property type="entry name" value="Winged helix-like DNA-binding domain superfamily/Winged helix DNA-binding domain"/>
    <property type="match status" value="1"/>
</dbReference>
<feature type="domain" description="HTH hxlR-type" evidence="4">
    <location>
        <begin position="16"/>
        <end position="114"/>
    </location>
</feature>
<evidence type="ECO:0000313" key="5">
    <source>
        <dbReference type="EMBL" id="KAA0018459.1"/>
    </source>
</evidence>
<keyword evidence="3" id="KW-0804">Transcription</keyword>
<evidence type="ECO:0000256" key="1">
    <source>
        <dbReference type="ARBA" id="ARBA00023015"/>
    </source>
</evidence>
<comment type="caution">
    <text evidence="5">The sequence shown here is derived from an EMBL/GenBank/DDBJ whole genome shotgun (WGS) entry which is preliminary data.</text>
</comment>
<dbReference type="PANTHER" id="PTHR33204:SF37">
    <property type="entry name" value="HTH-TYPE TRANSCRIPTIONAL REGULATOR YODB"/>
    <property type="match status" value="1"/>
</dbReference>
<reference evidence="5 6" key="1">
    <citation type="submission" date="2019-07" db="EMBL/GenBank/DDBJ databases">
        <title>Rhodococcus cavernicolus sp. nov., isolated from a cave.</title>
        <authorList>
            <person name="Lee S.D."/>
        </authorList>
    </citation>
    <scope>NUCLEOTIDE SEQUENCE [LARGE SCALE GENOMIC DNA]</scope>
    <source>
        <strain evidence="5 6">C1-24</strain>
    </source>
</reference>
<keyword evidence="2" id="KW-0238">DNA-binding</keyword>
<dbReference type="GO" id="GO:0003677">
    <property type="term" value="F:DNA binding"/>
    <property type="evidence" value="ECO:0007669"/>
    <property type="project" value="UniProtKB-KW"/>
</dbReference>
<evidence type="ECO:0000256" key="2">
    <source>
        <dbReference type="ARBA" id="ARBA00023125"/>
    </source>
</evidence>
<evidence type="ECO:0000259" key="4">
    <source>
        <dbReference type="PROSITE" id="PS51118"/>
    </source>
</evidence>
<name>A0A5A7S3Q5_9NOCA</name>
<dbReference type="InterPro" id="IPR011991">
    <property type="entry name" value="ArsR-like_HTH"/>
</dbReference>
<dbReference type="Pfam" id="PF01638">
    <property type="entry name" value="HxlR"/>
    <property type="match status" value="1"/>
</dbReference>
<dbReference type="Proteomes" id="UP000322244">
    <property type="component" value="Unassembled WGS sequence"/>
</dbReference>
<proteinExistence type="predicted"/>
<dbReference type="CDD" id="cd00090">
    <property type="entry name" value="HTH_ARSR"/>
    <property type="match status" value="1"/>
</dbReference>
<evidence type="ECO:0000256" key="3">
    <source>
        <dbReference type="ARBA" id="ARBA00023163"/>
    </source>
</evidence>
<dbReference type="EMBL" id="VLNY01000017">
    <property type="protein sequence ID" value="KAA0018459.1"/>
    <property type="molecule type" value="Genomic_DNA"/>
</dbReference>
<dbReference type="InterPro" id="IPR002577">
    <property type="entry name" value="HTH_HxlR"/>
</dbReference>
<sequence length="125" mass="14051">METKAPEGYDVFARSCPSRGVFDRIGERWTGLVLLALQQGTMRFSELRRRIDGISQKMLTQTLRSLERDGLVAREVFPTVPVTVEYTLTPLGASLCDAVAVLRTWAYEHIDELETARAKFEDASA</sequence>
<keyword evidence="1" id="KW-0805">Transcription regulation</keyword>
<organism evidence="5 6">
    <name type="scientific">Antrihabitans cavernicola</name>
    <dbReference type="NCBI Taxonomy" id="2495913"/>
    <lineage>
        <taxon>Bacteria</taxon>
        <taxon>Bacillati</taxon>
        <taxon>Actinomycetota</taxon>
        <taxon>Actinomycetes</taxon>
        <taxon>Mycobacteriales</taxon>
        <taxon>Nocardiaceae</taxon>
        <taxon>Antrihabitans</taxon>
    </lineage>
</organism>
<dbReference type="OrthoDB" id="370168at2"/>
<evidence type="ECO:0000313" key="6">
    <source>
        <dbReference type="Proteomes" id="UP000322244"/>
    </source>
</evidence>
<protein>
    <submittedName>
        <fullName evidence="5">Helix-turn-helix transcriptional regulator</fullName>
    </submittedName>
</protein>
<gene>
    <name evidence="5" type="ORF">FOY51_23530</name>
</gene>
<accession>A0A5A7S3Q5</accession>